<protein>
    <submittedName>
        <fullName evidence="1">Uncharacterized protein</fullName>
    </submittedName>
</protein>
<dbReference type="RefSeq" id="WP_285609066.1">
    <property type="nucleotide sequence ID" value="NZ_BSDC01000002.1"/>
</dbReference>
<sequence>MVRLINPLANLILCGSLYSAAQDYPKNEAHSSPTRRIVSVDGKASYGSEKWFSSYHKPELGTIASPEGGWLNRAHILGVDCEFAFQWIGMESFVEAKGIHDWMKFPKWSRVSVGKEKFDGFVVYSVGRGDLSNRVSDHIYVACDDQSRVVIIRLITLNHLKGRSRIDLVQNLLGLVGGNFKASSVELSKVGKSINASKFVVARDVPTTMAEATQRLIKVLTPVERDHLLKNIQDEPDLLDHWPTVDGEVNRLHWMTIYWGLNDPSSPLRRDIGKPKGLSNADYLLEVLKRVEKLLREKP</sequence>
<proteinExistence type="predicted"/>
<name>A0ABQ5PZC1_9BACT</name>
<evidence type="ECO:0000313" key="1">
    <source>
        <dbReference type="EMBL" id="GLH67737.1"/>
    </source>
</evidence>
<organism evidence="1 2">
    <name type="scientific">Geothrix edaphica</name>
    <dbReference type="NCBI Taxonomy" id="2927976"/>
    <lineage>
        <taxon>Bacteria</taxon>
        <taxon>Pseudomonadati</taxon>
        <taxon>Acidobacteriota</taxon>
        <taxon>Holophagae</taxon>
        <taxon>Holophagales</taxon>
        <taxon>Holophagaceae</taxon>
        <taxon>Geothrix</taxon>
    </lineage>
</organism>
<accession>A0ABQ5PZC1</accession>
<keyword evidence="2" id="KW-1185">Reference proteome</keyword>
<evidence type="ECO:0000313" key="2">
    <source>
        <dbReference type="Proteomes" id="UP001165044"/>
    </source>
</evidence>
<gene>
    <name evidence="1" type="ORF">GETHED_21010</name>
</gene>
<reference evidence="1" key="1">
    <citation type="journal article" date="2023" name="Antonie Van Leeuwenhoek">
        <title>Mesoterricola silvestris gen. nov., sp. nov., Mesoterricola sediminis sp. nov., Geothrix oryzae sp. nov., Geothrix edaphica sp. nov., Geothrix rubra sp. nov., and Geothrix limicola sp. nov., six novel members of Acidobacteriota isolated from soils.</title>
        <authorList>
            <person name="Itoh H."/>
            <person name="Sugisawa Y."/>
            <person name="Mise K."/>
            <person name="Xu Z."/>
            <person name="Kuniyasu M."/>
            <person name="Ushijima N."/>
            <person name="Kawano K."/>
            <person name="Kobayashi E."/>
            <person name="Shiratori Y."/>
            <person name="Masuda Y."/>
            <person name="Senoo K."/>
        </authorList>
    </citation>
    <scope>NUCLEOTIDE SEQUENCE</scope>
    <source>
        <strain evidence="1">Red802</strain>
    </source>
</reference>
<comment type="caution">
    <text evidence="1">The sequence shown here is derived from an EMBL/GenBank/DDBJ whole genome shotgun (WGS) entry which is preliminary data.</text>
</comment>
<dbReference type="Proteomes" id="UP001165044">
    <property type="component" value="Unassembled WGS sequence"/>
</dbReference>
<dbReference type="EMBL" id="BSDC01000002">
    <property type="protein sequence ID" value="GLH67737.1"/>
    <property type="molecule type" value="Genomic_DNA"/>
</dbReference>